<dbReference type="EMBL" id="LXQA010445541">
    <property type="protein sequence ID" value="MCI52328.1"/>
    <property type="molecule type" value="Genomic_DNA"/>
</dbReference>
<dbReference type="PANTHER" id="PTHR37984">
    <property type="entry name" value="PROTEIN CBG26694"/>
    <property type="match status" value="1"/>
</dbReference>
<keyword evidence="3" id="KW-1185">Reference proteome</keyword>
<dbReference type="InterPro" id="IPR001584">
    <property type="entry name" value="Integrase_cat-core"/>
</dbReference>
<dbReference type="PROSITE" id="PS50994">
    <property type="entry name" value="INTEGRASE"/>
    <property type="match status" value="1"/>
</dbReference>
<reference evidence="2 3" key="1">
    <citation type="journal article" date="2018" name="Front. Plant Sci.">
        <title>Red Clover (Trifolium pratense) and Zigzag Clover (T. medium) - A Picture of Genomic Similarities and Differences.</title>
        <authorList>
            <person name="Dluhosova J."/>
            <person name="Istvanek J."/>
            <person name="Nedelnik J."/>
            <person name="Repkova J."/>
        </authorList>
    </citation>
    <scope>NUCLEOTIDE SEQUENCE [LARGE SCALE GENOMIC DNA]</scope>
    <source>
        <strain evidence="3">cv. 10/8</strain>
        <tissue evidence="2">Leaf</tissue>
    </source>
</reference>
<evidence type="ECO:0000313" key="3">
    <source>
        <dbReference type="Proteomes" id="UP000265520"/>
    </source>
</evidence>
<dbReference type="GO" id="GO:0003676">
    <property type="term" value="F:nucleic acid binding"/>
    <property type="evidence" value="ECO:0007669"/>
    <property type="project" value="InterPro"/>
</dbReference>
<dbReference type="Gene3D" id="3.30.420.10">
    <property type="entry name" value="Ribonuclease H-like superfamily/Ribonuclease H"/>
    <property type="match status" value="1"/>
</dbReference>
<name>A0A392STY2_9FABA</name>
<evidence type="ECO:0000313" key="2">
    <source>
        <dbReference type="EMBL" id="MCI52328.1"/>
    </source>
</evidence>
<dbReference type="AlphaFoldDB" id="A0A392STY2"/>
<dbReference type="GO" id="GO:0015074">
    <property type="term" value="P:DNA integration"/>
    <property type="evidence" value="ECO:0007669"/>
    <property type="project" value="InterPro"/>
</dbReference>
<dbReference type="Pfam" id="PF00665">
    <property type="entry name" value="rve"/>
    <property type="match status" value="1"/>
</dbReference>
<comment type="caution">
    <text evidence="2">The sequence shown here is derived from an EMBL/GenBank/DDBJ whole genome shotgun (WGS) entry which is preliminary data.</text>
</comment>
<dbReference type="SUPFAM" id="SSF53098">
    <property type="entry name" value="Ribonuclease H-like"/>
    <property type="match status" value="1"/>
</dbReference>
<evidence type="ECO:0000259" key="1">
    <source>
        <dbReference type="PROSITE" id="PS50994"/>
    </source>
</evidence>
<proteinExistence type="predicted"/>
<sequence>MHLAPPSELRSLSSPWPFAWWGMDILGSFPTRSGQNKYLIVTVDYFTKWTEAEPLAKISAFNILRLFKRNILARFGVPPAVVTDNGTQFT</sequence>
<dbReference type="InterPro" id="IPR012337">
    <property type="entry name" value="RNaseH-like_sf"/>
</dbReference>
<feature type="non-terminal residue" evidence="2">
    <location>
        <position position="90"/>
    </location>
</feature>
<protein>
    <submittedName>
        <fullName evidence="2">Gypsy retrotransposon integrase-like protein</fullName>
    </submittedName>
</protein>
<dbReference type="PANTHER" id="PTHR37984:SF5">
    <property type="entry name" value="PROTEIN NYNRIN-LIKE"/>
    <property type="match status" value="1"/>
</dbReference>
<accession>A0A392STY2</accession>
<organism evidence="2 3">
    <name type="scientific">Trifolium medium</name>
    <dbReference type="NCBI Taxonomy" id="97028"/>
    <lineage>
        <taxon>Eukaryota</taxon>
        <taxon>Viridiplantae</taxon>
        <taxon>Streptophyta</taxon>
        <taxon>Embryophyta</taxon>
        <taxon>Tracheophyta</taxon>
        <taxon>Spermatophyta</taxon>
        <taxon>Magnoliopsida</taxon>
        <taxon>eudicotyledons</taxon>
        <taxon>Gunneridae</taxon>
        <taxon>Pentapetalae</taxon>
        <taxon>rosids</taxon>
        <taxon>fabids</taxon>
        <taxon>Fabales</taxon>
        <taxon>Fabaceae</taxon>
        <taxon>Papilionoideae</taxon>
        <taxon>50 kb inversion clade</taxon>
        <taxon>NPAAA clade</taxon>
        <taxon>Hologalegina</taxon>
        <taxon>IRL clade</taxon>
        <taxon>Trifolieae</taxon>
        <taxon>Trifolium</taxon>
    </lineage>
</organism>
<feature type="domain" description="Integrase catalytic" evidence="1">
    <location>
        <begin position="11"/>
        <end position="90"/>
    </location>
</feature>
<dbReference type="Proteomes" id="UP000265520">
    <property type="component" value="Unassembled WGS sequence"/>
</dbReference>
<dbReference type="InterPro" id="IPR050951">
    <property type="entry name" value="Retrovirus_Pol_polyprotein"/>
</dbReference>
<dbReference type="InterPro" id="IPR036397">
    <property type="entry name" value="RNaseH_sf"/>
</dbReference>